<reference evidence="2" key="1">
    <citation type="submission" date="2020-05" db="EMBL/GenBank/DDBJ databases">
        <title>Phylogenomic resolution of chytrid fungi.</title>
        <authorList>
            <person name="Stajich J.E."/>
            <person name="Amses K."/>
            <person name="Simmons R."/>
            <person name="Seto K."/>
            <person name="Myers J."/>
            <person name="Bonds A."/>
            <person name="Quandt C.A."/>
            <person name="Barry K."/>
            <person name="Liu P."/>
            <person name="Grigoriev I."/>
            <person name="Longcore J.E."/>
            <person name="James T.Y."/>
        </authorList>
    </citation>
    <scope>NUCLEOTIDE SEQUENCE</scope>
    <source>
        <strain evidence="2">PLAUS21</strain>
    </source>
</reference>
<feature type="region of interest" description="Disordered" evidence="1">
    <location>
        <begin position="283"/>
        <end position="363"/>
    </location>
</feature>
<evidence type="ECO:0000313" key="2">
    <source>
        <dbReference type="EMBL" id="KAJ3256565.1"/>
    </source>
</evidence>
<feature type="compositionally biased region" description="Basic and acidic residues" evidence="1">
    <location>
        <begin position="315"/>
        <end position="349"/>
    </location>
</feature>
<dbReference type="EMBL" id="JADGKB010000049">
    <property type="protein sequence ID" value="KAJ3256565.1"/>
    <property type="molecule type" value="Genomic_DNA"/>
</dbReference>
<gene>
    <name evidence="2" type="ORF">HK103_005308</name>
</gene>
<protein>
    <submittedName>
        <fullName evidence="2">Uncharacterized protein</fullName>
    </submittedName>
</protein>
<feature type="region of interest" description="Disordered" evidence="1">
    <location>
        <begin position="214"/>
        <end position="267"/>
    </location>
</feature>
<accession>A0AAD5UFU1</accession>
<keyword evidence="3" id="KW-1185">Reference proteome</keyword>
<feature type="compositionally biased region" description="Polar residues" evidence="1">
    <location>
        <begin position="134"/>
        <end position="144"/>
    </location>
</feature>
<feature type="region of interest" description="Disordered" evidence="1">
    <location>
        <begin position="134"/>
        <end position="153"/>
    </location>
</feature>
<name>A0AAD5UFU1_9FUNG</name>
<organism evidence="2 3">
    <name type="scientific">Boothiomyces macroporosus</name>
    <dbReference type="NCBI Taxonomy" id="261099"/>
    <lineage>
        <taxon>Eukaryota</taxon>
        <taxon>Fungi</taxon>
        <taxon>Fungi incertae sedis</taxon>
        <taxon>Chytridiomycota</taxon>
        <taxon>Chytridiomycota incertae sedis</taxon>
        <taxon>Chytridiomycetes</taxon>
        <taxon>Rhizophydiales</taxon>
        <taxon>Terramycetaceae</taxon>
        <taxon>Boothiomyces</taxon>
    </lineage>
</organism>
<dbReference type="AlphaFoldDB" id="A0AAD5UFU1"/>
<sequence length="451" mass="50819">MTIINKIPAPLTDNYITQWHSLSLPDNHIRLTISFEYHLLDLAKGEHNTPHHANDSQKKYYITYTIAGNIEGKTDILTPGEAIWTITHDVHVNAELLMNLYQKPSEFIIWEVSSILKDIKRKVIIKNKIQEANNSKDTAQSTGDSGKKQEKKNLKMSLANTGLTNKLQIQMKKKTIGTTIQKGNASTSRSMKSPKTDTNIDLLEAYLQGGATLPRTSSFDEKKFSTEAASSKKRPGSASPVLSRRSSALSSAGRVSPHPHHYNHPEKHIDPALIKSGMIQSRSSSFSNLMDAVRPKTPPSPHHHVHPQKILQSAKIDKKKQDARQMEKQDKRKTSKHDVRPSAKVDKKINSGQSDGLSKKKSIKEHLPIVDECDSRITWSSTPPSGKTKSNWEKIFQSSTSQKNNDFPVEKLQDNILIERKKGENIHVQIEKTKVDLGMLFFDELEIIKRQ</sequence>
<comment type="caution">
    <text evidence="2">The sequence shown here is derived from an EMBL/GenBank/DDBJ whole genome shotgun (WGS) entry which is preliminary data.</text>
</comment>
<feature type="compositionally biased region" description="Low complexity" evidence="1">
    <location>
        <begin position="236"/>
        <end position="256"/>
    </location>
</feature>
<evidence type="ECO:0000256" key="1">
    <source>
        <dbReference type="SAM" id="MobiDB-lite"/>
    </source>
</evidence>
<proteinExistence type="predicted"/>
<evidence type="ECO:0000313" key="3">
    <source>
        <dbReference type="Proteomes" id="UP001210925"/>
    </source>
</evidence>
<dbReference type="Proteomes" id="UP001210925">
    <property type="component" value="Unassembled WGS sequence"/>
</dbReference>